<proteinExistence type="inferred from homology"/>
<feature type="domain" description="Cupin type-1" evidence="12">
    <location>
        <begin position="45"/>
        <end position="193"/>
    </location>
</feature>
<dbReference type="GO" id="GO:0030145">
    <property type="term" value="F:manganese ion binding"/>
    <property type="evidence" value="ECO:0007669"/>
    <property type="project" value="UniProtKB-UniRule"/>
</dbReference>
<evidence type="ECO:0000259" key="12">
    <source>
        <dbReference type="SMART" id="SM00835"/>
    </source>
</evidence>
<dbReference type="PROSITE" id="PS00725">
    <property type="entry name" value="GERMIN"/>
    <property type="match status" value="1"/>
</dbReference>
<evidence type="ECO:0000256" key="2">
    <source>
        <dbReference type="ARBA" id="ARBA00007456"/>
    </source>
</evidence>
<keyword evidence="4 11" id="KW-0964">Secreted</keyword>
<dbReference type="InterPro" id="IPR011051">
    <property type="entry name" value="RmlC_Cupin_sf"/>
</dbReference>
<dbReference type="InterPro" id="IPR006045">
    <property type="entry name" value="Cupin_1"/>
</dbReference>
<dbReference type="SMART" id="SM00835">
    <property type="entry name" value="Cupin_1"/>
    <property type="match status" value="1"/>
</dbReference>
<evidence type="ECO:0000256" key="5">
    <source>
        <dbReference type="ARBA" id="ARBA00022723"/>
    </source>
</evidence>
<evidence type="ECO:0000256" key="6">
    <source>
        <dbReference type="ARBA" id="ARBA00023157"/>
    </source>
</evidence>
<evidence type="ECO:0000256" key="11">
    <source>
        <dbReference type="RuleBase" id="RU366015"/>
    </source>
</evidence>
<evidence type="ECO:0000256" key="10">
    <source>
        <dbReference type="PIRSR" id="PIRSR601929-3"/>
    </source>
</evidence>
<reference evidence="13" key="1">
    <citation type="journal article" date="2018" name="DNA Res.">
        <title>Multiple hybrid de novo genome assembly of finger millet, an orphan allotetraploid crop.</title>
        <authorList>
            <person name="Hatakeyama M."/>
            <person name="Aluri S."/>
            <person name="Balachadran M.T."/>
            <person name="Sivarajan S.R."/>
            <person name="Patrignani A."/>
            <person name="Gruter S."/>
            <person name="Poveda L."/>
            <person name="Shimizu-Inatsugi R."/>
            <person name="Baeten J."/>
            <person name="Francoijs K.J."/>
            <person name="Nataraja K.N."/>
            <person name="Reddy Y.A.N."/>
            <person name="Phadnis S."/>
            <person name="Ravikumar R.L."/>
            <person name="Schlapbach R."/>
            <person name="Sreeman S.M."/>
            <person name="Shimizu K.K."/>
        </authorList>
    </citation>
    <scope>NUCLEOTIDE SEQUENCE</scope>
</reference>
<evidence type="ECO:0000256" key="3">
    <source>
        <dbReference type="ARBA" id="ARBA00022523"/>
    </source>
</evidence>
<feature type="disulfide bond" evidence="10">
    <location>
        <begin position="16"/>
        <end position="31"/>
    </location>
</feature>
<evidence type="ECO:0000256" key="9">
    <source>
        <dbReference type="PIRSR" id="PIRSR601929-2"/>
    </source>
</evidence>
<evidence type="ECO:0000313" key="13">
    <source>
        <dbReference type="EMBL" id="GJM93383.1"/>
    </source>
</evidence>
<protein>
    <recommendedName>
        <fullName evidence="11">Germin-like protein</fullName>
    </recommendedName>
</protein>
<comment type="similarity">
    <text evidence="2 11">Belongs to the germin family.</text>
</comment>
<accession>A0AAV5C5H2</accession>
<comment type="subcellular location">
    <subcellularLocation>
        <location evidence="1 11">Secreted</location>
        <location evidence="1 11">Extracellular space</location>
        <location evidence="1 11">Apoplast</location>
    </subcellularLocation>
</comment>
<dbReference type="InterPro" id="IPR001929">
    <property type="entry name" value="Germin"/>
</dbReference>
<dbReference type="InterPro" id="IPR014710">
    <property type="entry name" value="RmlC-like_jellyroll"/>
</dbReference>
<evidence type="ECO:0000313" key="14">
    <source>
        <dbReference type="Proteomes" id="UP001054889"/>
    </source>
</evidence>
<keyword evidence="5 8" id="KW-0479">Metal-binding</keyword>
<feature type="binding site" evidence="9">
    <location>
        <position position="100"/>
    </location>
    <ligand>
        <name>Mn(2+)</name>
        <dbReference type="ChEBI" id="CHEBI:29035"/>
    </ligand>
</feature>
<dbReference type="CDD" id="cd02241">
    <property type="entry name" value="cupin_OxOx"/>
    <property type="match status" value="1"/>
</dbReference>
<keyword evidence="14" id="KW-1185">Reference proteome</keyword>
<evidence type="ECO:0000256" key="8">
    <source>
        <dbReference type="PIRSR" id="PIRSR601929-1"/>
    </source>
</evidence>
<evidence type="ECO:0000256" key="1">
    <source>
        <dbReference type="ARBA" id="ARBA00004271"/>
    </source>
</evidence>
<comment type="caution">
    <text evidence="13">The sequence shown here is derived from an EMBL/GenBank/DDBJ whole genome shotgun (WGS) entry which is preliminary data.</text>
</comment>
<reference evidence="13" key="2">
    <citation type="submission" date="2021-12" db="EMBL/GenBank/DDBJ databases">
        <title>Resequencing data analysis of finger millet.</title>
        <authorList>
            <person name="Hatakeyama M."/>
            <person name="Aluri S."/>
            <person name="Balachadran M.T."/>
            <person name="Sivarajan S.R."/>
            <person name="Poveda L."/>
            <person name="Shimizu-Inatsugi R."/>
            <person name="Schlapbach R."/>
            <person name="Sreeman S.M."/>
            <person name="Shimizu K.K."/>
        </authorList>
    </citation>
    <scope>NUCLEOTIDE SEQUENCE</scope>
</reference>
<feature type="binding site" evidence="8">
    <location>
        <position position="95"/>
    </location>
    <ligand>
        <name>oxalate</name>
        <dbReference type="ChEBI" id="CHEBI:30623"/>
    </ligand>
</feature>
<name>A0AAV5C5H2_ELECO</name>
<gene>
    <name evidence="13" type="primary">ga09934</name>
    <name evidence="13" type="ORF">PR202_ga09934</name>
</gene>
<organism evidence="13 14">
    <name type="scientific">Eleusine coracana subsp. coracana</name>
    <dbReference type="NCBI Taxonomy" id="191504"/>
    <lineage>
        <taxon>Eukaryota</taxon>
        <taxon>Viridiplantae</taxon>
        <taxon>Streptophyta</taxon>
        <taxon>Embryophyta</taxon>
        <taxon>Tracheophyta</taxon>
        <taxon>Spermatophyta</taxon>
        <taxon>Magnoliopsida</taxon>
        <taxon>Liliopsida</taxon>
        <taxon>Poales</taxon>
        <taxon>Poaceae</taxon>
        <taxon>PACMAD clade</taxon>
        <taxon>Chloridoideae</taxon>
        <taxon>Cynodonteae</taxon>
        <taxon>Eleusininae</taxon>
        <taxon>Eleusine</taxon>
    </lineage>
</organism>
<feature type="binding site" evidence="8">
    <location>
        <position position="90"/>
    </location>
    <ligand>
        <name>oxalate</name>
        <dbReference type="ChEBI" id="CHEBI:30623"/>
    </ligand>
</feature>
<dbReference type="InterPro" id="IPR019780">
    <property type="entry name" value="Germin_Mn-BS"/>
</dbReference>
<sequence length="202" mass="21387">MAPHALSDPSPLQDFCVADLKATTPVDGFPCKPASTVVDDDFFSRAITASASTRNPFGVNATRATASTFPGLNTLGLSITRVDMAPGGLNPPHSHPRASELVMVLKGEVTVGFTTSANQLFSKAVRENELFVVPRGLQHFQLNTGAGDAVFVAMFDSQSPGAVTPTFSLFATKPAMPMEVLAKTFLMTEDEVGAMKSKFDGF</sequence>
<dbReference type="SUPFAM" id="SSF51182">
    <property type="entry name" value="RmlC-like cupins"/>
    <property type="match status" value="1"/>
</dbReference>
<dbReference type="PRINTS" id="PR00325">
    <property type="entry name" value="GERMIN"/>
</dbReference>
<evidence type="ECO:0000256" key="4">
    <source>
        <dbReference type="ARBA" id="ARBA00022525"/>
    </source>
</evidence>
<dbReference type="Proteomes" id="UP001054889">
    <property type="component" value="Unassembled WGS sequence"/>
</dbReference>
<dbReference type="EMBL" id="BQKI01000004">
    <property type="protein sequence ID" value="GJM93383.1"/>
    <property type="molecule type" value="Genomic_DNA"/>
</dbReference>
<feature type="binding site" evidence="8">
    <location>
        <position position="100"/>
    </location>
    <ligand>
        <name>oxalate</name>
        <dbReference type="ChEBI" id="CHEBI:30623"/>
    </ligand>
</feature>
<dbReference type="FunFam" id="2.60.120.10:FF:000005">
    <property type="entry name" value="Germin-like protein subfamily 1 member 8"/>
    <property type="match status" value="1"/>
</dbReference>
<keyword evidence="7 8" id="KW-0464">Manganese</keyword>
<feature type="binding site" evidence="9">
    <location>
        <position position="139"/>
    </location>
    <ligand>
        <name>Mn(2+)</name>
        <dbReference type="ChEBI" id="CHEBI:29035"/>
    </ligand>
</feature>
<keyword evidence="3 11" id="KW-0052">Apoplast</keyword>
<feature type="binding site" evidence="9">
    <location>
        <position position="95"/>
    </location>
    <ligand>
        <name>Mn(2+)</name>
        <dbReference type="ChEBI" id="CHEBI:29035"/>
    </ligand>
</feature>
<keyword evidence="6 10" id="KW-1015">Disulfide bond</keyword>
<dbReference type="Pfam" id="PF00190">
    <property type="entry name" value="Cupin_1"/>
    <property type="match status" value="1"/>
</dbReference>
<feature type="binding site" evidence="9">
    <location>
        <position position="93"/>
    </location>
    <ligand>
        <name>Mn(2+)</name>
        <dbReference type="ChEBI" id="CHEBI:29035"/>
    </ligand>
</feature>
<dbReference type="PANTHER" id="PTHR31238">
    <property type="entry name" value="GERMIN-LIKE PROTEIN SUBFAMILY 3 MEMBER 3"/>
    <property type="match status" value="1"/>
</dbReference>
<dbReference type="GO" id="GO:0048046">
    <property type="term" value="C:apoplast"/>
    <property type="evidence" value="ECO:0007669"/>
    <property type="project" value="UniProtKB-SubCell"/>
</dbReference>
<dbReference type="Gene3D" id="2.60.120.10">
    <property type="entry name" value="Jelly Rolls"/>
    <property type="match status" value="1"/>
</dbReference>
<evidence type="ECO:0000256" key="7">
    <source>
        <dbReference type="ARBA" id="ARBA00023211"/>
    </source>
</evidence>
<dbReference type="AlphaFoldDB" id="A0AAV5C5H2"/>